<dbReference type="InterPro" id="IPR043595">
    <property type="entry name" value="FaeB/C/D"/>
</dbReference>
<evidence type="ECO:0000313" key="11">
    <source>
        <dbReference type="Proteomes" id="UP000016933"/>
    </source>
</evidence>
<keyword evidence="4" id="KW-0858">Xylan degradation</keyword>
<organism evidence="10 11">
    <name type="scientific">Dothistroma septosporum (strain NZE10 / CBS 128990)</name>
    <name type="common">Red band needle blight fungus</name>
    <name type="synonym">Mycosphaerella pini</name>
    <dbReference type="NCBI Taxonomy" id="675120"/>
    <lineage>
        <taxon>Eukaryota</taxon>
        <taxon>Fungi</taxon>
        <taxon>Dikarya</taxon>
        <taxon>Ascomycota</taxon>
        <taxon>Pezizomycotina</taxon>
        <taxon>Dothideomycetes</taxon>
        <taxon>Dothideomycetidae</taxon>
        <taxon>Mycosphaerellales</taxon>
        <taxon>Mycosphaerellaceae</taxon>
        <taxon>Dothistroma</taxon>
    </lineage>
</organism>
<dbReference type="PANTHER" id="PTHR38050">
    <property type="match status" value="1"/>
</dbReference>
<keyword evidence="8" id="KW-0624">Polysaccharide degradation</keyword>
<evidence type="ECO:0000256" key="9">
    <source>
        <dbReference type="ARBA" id="ARBA00034075"/>
    </source>
</evidence>
<dbReference type="HOGENOM" id="CLU_1434419_0_0_1"/>
<dbReference type="EC" id="3.1.1.73" evidence="2"/>
<dbReference type="Proteomes" id="UP000016933">
    <property type="component" value="Unassembled WGS sequence"/>
</dbReference>
<gene>
    <name evidence="10" type="ORF">DOTSEDRAFT_26290</name>
</gene>
<evidence type="ECO:0000256" key="5">
    <source>
        <dbReference type="ARBA" id="ARBA00022729"/>
    </source>
</evidence>
<keyword evidence="11" id="KW-1185">Reference proteome</keyword>
<dbReference type="PANTHER" id="PTHR38050:SF2">
    <property type="entry name" value="FERULOYL ESTERASE C-RELATED"/>
    <property type="match status" value="1"/>
</dbReference>
<keyword evidence="7" id="KW-0119">Carbohydrate metabolism</keyword>
<evidence type="ECO:0000256" key="1">
    <source>
        <dbReference type="ARBA" id="ARBA00004613"/>
    </source>
</evidence>
<keyword evidence="3" id="KW-0964">Secreted</keyword>
<reference evidence="10 11" key="2">
    <citation type="journal article" date="2012" name="PLoS Pathog.">
        <title>Diverse lifestyles and strategies of plant pathogenesis encoded in the genomes of eighteen Dothideomycetes fungi.</title>
        <authorList>
            <person name="Ohm R.A."/>
            <person name="Feau N."/>
            <person name="Henrissat B."/>
            <person name="Schoch C.L."/>
            <person name="Horwitz B.A."/>
            <person name="Barry K.W."/>
            <person name="Condon B.J."/>
            <person name="Copeland A.C."/>
            <person name="Dhillon B."/>
            <person name="Glaser F."/>
            <person name="Hesse C.N."/>
            <person name="Kosti I."/>
            <person name="LaButti K."/>
            <person name="Lindquist E.A."/>
            <person name="Lucas S."/>
            <person name="Salamov A.A."/>
            <person name="Bradshaw R.E."/>
            <person name="Ciuffetti L."/>
            <person name="Hamelin R.C."/>
            <person name="Kema G.H.J."/>
            <person name="Lawrence C."/>
            <person name="Scott J.A."/>
            <person name="Spatafora J.W."/>
            <person name="Turgeon B.G."/>
            <person name="de Wit P.J.G.M."/>
            <person name="Zhong S."/>
            <person name="Goodwin S.B."/>
            <person name="Grigoriev I.V."/>
        </authorList>
    </citation>
    <scope>NUCLEOTIDE SEQUENCE [LARGE SCALE GENOMIC DNA]</scope>
    <source>
        <strain evidence="11">NZE10 / CBS 128990</strain>
    </source>
</reference>
<accession>N1PJJ2</accession>
<evidence type="ECO:0000256" key="6">
    <source>
        <dbReference type="ARBA" id="ARBA00022801"/>
    </source>
</evidence>
<evidence type="ECO:0000256" key="7">
    <source>
        <dbReference type="ARBA" id="ARBA00023277"/>
    </source>
</evidence>
<dbReference type="AlphaFoldDB" id="N1PJJ2"/>
<reference evidence="11" key="1">
    <citation type="journal article" date="2012" name="PLoS Genet.">
        <title>The genomes of the fungal plant pathogens Cladosporium fulvum and Dothistroma septosporum reveal adaptation to different hosts and lifestyles but also signatures of common ancestry.</title>
        <authorList>
            <person name="de Wit P.J.G.M."/>
            <person name="van der Burgt A."/>
            <person name="Oekmen B."/>
            <person name="Stergiopoulos I."/>
            <person name="Abd-Elsalam K.A."/>
            <person name="Aerts A.L."/>
            <person name="Bahkali A.H."/>
            <person name="Beenen H.G."/>
            <person name="Chettri P."/>
            <person name="Cox M.P."/>
            <person name="Datema E."/>
            <person name="de Vries R.P."/>
            <person name="Dhillon B."/>
            <person name="Ganley A.R."/>
            <person name="Griffiths S.A."/>
            <person name="Guo Y."/>
            <person name="Hamelin R.C."/>
            <person name="Henrissat B."/>
            <person name="Kabir M.S."/>
            <person name="Jashni M.K."/>
            <person name="Kema G."/>
            <person name="Klaubauf S."/>
            <person name="Lapidus A."/>
            <person name="Levasseur A."/>
            <person name="Lindquist E."/>
            <person name="Mehrabi R."/>
            <person name="Ohm R.A."/>
            <person name="Owen T.J."/>
            <person name="Salamov A."/>
            <person name="Schwelm A."/>
            <person name="Schijlen E."/>
            <person name="Sun H."/>
            <person name="van den Burg H.A."/>
            <person name="van Ham R.C.H.J."/>
            <person name="Zhang S."/>
            <person name="Goodwin S.B."/>
            <person name="Grigoriev I.V."/>
            <person name="Collemare J."/>
            <person name="Bradshaw R.E."/>
        </authorList>
    </citation>
    <scope>NUCLEOTIDE SEQUENCE [LARGE SCALE GENOMIC DNA]</scope>
    <source>
        <strain evidence="11">NZE10 / CBS 128990</strain>
    </source>
</reference>
<dbReference type="Gene3D" id="3.40.50.1820">
    <property type="entry name" value="alpha/beta hydrolase"/>
    <property type="match status" value="1"/>
</dbReference>
<evidence type="ECO:0000256" key="2">
    <source>
        <dbReference type="ARBA" id="ARBA00013091"/>
    </source>
</evidence>
<dbReference type="GO" id="GO:0005576">
    <property type="term" value="C:extracellular region"/>
    <property type="evidence" value="ECO:0007669"/>
    <property type="project" value="UniProtKB-SubCell"/>
</dbReference>
<name>N1PJJ2_DOTSN</name>
<dbReference type="GO" id="GO:0045493">
    <property type="term" value="P:xylan catabolic process"/>
    <property type="evidence" value="ECO:0007669"/>
    <property type="project" value="UniProtKB-KW"/>
</dbReference>
<comment type="catalytic activity">
    <reaction evidence="9">
        <text>feruloyl-polysaccharide + H2O = ferulate + polysaccharide.</text>
        <dbReference type="EC" id="3.1.1.73"/>
    </reaction>
</comment>
<dbReference type="SUPFAM" id="SSF53474">
    <property type="entry name" value="alpha/beta-Hydrolases"/>
    <property type="match status" value="1"/>
</dbReference>
<dbReference type="InterPro" id="IPR029058">
    <property type="entry name" value="AB_hydrolase_fold"/>
</dbReference>
<dbReference type="EMBL" id="KB446541">
    <property type="protein sequence ID" value="EME42738.1"/>
    <property type="molecule type" value="Genomic_DNA"/>
</dbReference>
<proteinExistence type="predicted"/>
<dbReference type="GO" id="GO:0030600">
    <property type="term" value="F:feruloyl esterase activity"/>
    <property type="evidence" value="ECO:0007669"/>
    <property type="project" value="UniProtKB-EC"/>
</dbReference>
<protein>
    <recommendedName>
        <fullName evidence="2">feruloyl esterase</fullName>
        <ecNumber evidence="2">3.1.1.73</ecNumber>
    </recommendedName>
</protein>
<dbReference type="OrthoDB" id="424610at2759"/>
<comment type="subcellular location">
    <subcellularLocation>
        <location evidence="1">Secreted</location>
    </subcellularLocation>
</comment>
<evidence type="ECO:0000256" key="4">
    <source>
        <dbReference type="ARBA" id="ARBA00022651"/>
    </source>
</evidence>
<keyword evidence="6" id="KW-0378">Hydrolase</keyword>
<evidence type="ECO:0000256" key="3">
    <source>
        <dbReference type="ARBA" id="ARBA00022525"/>
    </source>
</evidence>
<evidence type="ECO:0000313" key="10">
    <source>
        <dbReference type="EMBL" id="EME42738.1"/>
    </source>
</evidence>
<keyword evidence="5" id="KW-0732">Signal</keyword>
<sequence length="189" mass="21012">MIAYVSNNYCIDTDAIYMTDKSNGGDFSGNIAAYDPVLSTKIAAFASASGADCKSFSPLYQYLIPPTSPLRPSRNPRRLLPRRLPSPIPLPFFETHGTADDNPYNVSPHRALCLPTSPRFIPNRAAIDGYNTTKHNWENRLPTQYWGNGMRHSWPSTVASLDSASPTYCDATPIMMDFFTTYTLEGQMS</sequence>
<dbReference type="STRING" id="675120.N1PJJ2"/>
<evidence type="ECO:0000256" key="8">
    <source>
        <dbReference type="ARBA" id="ARBA00023326"/>
    </source>
</evidence>